<evidence type="ECO:0000313" key="3">
    <source>
        <dbReference type="Proteomes" id="UP000264353"/>
    </source>
</evidence>
<dbReference type="AlphaFoldDB" id="A0A398AB16"/>
<protein>
    <submittedName>
        <fullName evidence="2">Uncharacterized protein</fullName>
    </submittedName>
</protein>
<sequence>MDNIHNAMCATAANFPLTKVTYPAISTFTPCFISIFYYLNSMDHLMTSTERWTNNCMGWVPPCSQLYIAMLLYIQTMRAMQASGYLSPGSEISSLLGDFCYLFPLQNLWIPGPLVDAFRSVACFSPSASRRFGNITPALPSSPGWSRARRYRIADAATTHLPNINIFISRLNSICAAATRPNVTPEIFFRDVDGPYYMANLFSQPCDQSENEQANLTSPGACLTYSGSLRLWQDANYQLLFLGSPQSLDVNATEVDDNWSNFLRLSGHSTWFGKVAAMMGKYCQFWKGSVPLYDCSASSSAAGAVRCTATDTDVFDPPHWTAQAGNHNATQHANAHQVGHYSTRSYLSLVFKAATSVEDISRAHISAANTYNIYLSPNDDGHAGRAQYW</sequence>
<name>A0A398AB16_BRACM</name>
<reference evidence="2 3" key="1">
    <citation type="submission" date="2018-06" db="EMBL/GenBank/DDBJ databases">
        <title>WGS assembly of Brassica rapa FPsc.</title>
        <authorList>
            <person name="Bowman J."/>
            <person name="Kohchi T."/>
            <person name="Yamato K."/>
            <person name="Jenkins J."/>
            <person name="Shu S."/>
            <person name="Ishizaki K."/>
            <person name="Yamaoka S."/>
            <person name="Nishihama R."/>
            <person name="Nakamura Y."/>
            <person name="Berger F."/>
            <person name="Adam C."/>
            <person name="Aki S."/>
            <person name="Althoff F."/>
            <person name="Araki T."/>
            <person name="Arteaga-Vazquez M."/>
            <person name="Balasubrmanian S."/>
            <person name="Bauer D."/>
            <person name="Boehm C."/>
            <person name="Briginshaw L."/>
            <person name="Caballero-Perez J."/>
            <person name="Catarino B."/>
            <person name="Chen F."/>
            <person name="Chiyoda S."/>
            <person name="Chovatia M."/>
            <person name="Davies K."/>
            <person name="Delmans M."/>
            <person name="Demura T."/>
            <person name="Dierschke T."/>
            <person name="Dolan L."/>
            <person name="Dorantes-Acosta A."/>
            <person name="Eklund D."/>
            <person name="Florent S."/>
            <person name="Flores-Sandoval E."/>
            <person name="Fujiyama A."/>
            <person name="Fukuzawa H."/>
            <person name="Galik B."/>
            <person name="Grimanelli D."/>
            <person name="Grimwood J."/>
            <person name="Grossniklaus U."/>
            <person name="Hamada T."/>
            <person name="Haseloff J."/>
            <person name="Hetherington A."/>
            <person name="Higo A."/>
            <person name="Hirakawa Y."/>
            <person name="Hundley H."/>
            <person name="Ikeda Y."/>
            <person name="Inoue K."/>
            <person name="Inoue S."/>
            <person name="Ishida S."/>
            <person name="Jia Q."/>
            <person name="Kakita M."/>
            <person name="Kanazawa T."/>
            <person name="Kawai Y."/>
            <person name="Kawashima T."/>
            <person name="Kennedy M."/>
            <person name="Kinose K."/>
            <person name="Kinoshita T."/>
            <person name="Kohara Y."/>
            <person name="Koide E."/>
            <person name="Komatsu K."/>
            <person name="Kopischke S."/>
            <person name="Kubo M."/>
            <person name="Kyozuka J."/>
            <person name="Lagercrantz U."/>
            <person name="Lin S."/>
            <person name="Lindquist E."/>
            <person name="Lipzen A."/>
            <person name="Lu C."/>
            <person name="Luna E."/>
            <person name="Martienssen R."/>
            <person name="Minamino N."/>
            <person name="Mizutani M."/>
            <person name="Mizutani M."/>
            <person name="Mochizuki N."/>
            <person name="Monte I."/>
            <person name="Mosher R."/>
            <person name="Nagasaki H."/>
            <person name="Nakagami H."/>
            <person name="Naramoto S."/>
            <person name="Nishitani K."/>
            <person name="Ohtani M."/>
            <person name="Okamoto T."/>
            <person name="Okumura M."/>
            <person name="Phillips J."/>
            <person name="Pollak B."/>
            <person name="Reinders A."/>
            <person name="Roevekamp M."/>
            <person name="Sano R."/>
            <person name="Sawa S."/>
            <person name="Schmid M."/>
            <person name="Shirakawa M."/>
            <person name="Solano R."/>
            <person name="Spunde A."/>
            <person name="Suetsugu N."/>
            <person name="Sugano S."/>
            <person name="Sugiyama A."/>
            <person name="Sun R."/>
            <person name="Suzuki Y."/>
            <person name="Takenaka M."/>
            <person name="Takezawa D."/>
            <person name="Tomogane H."/>
            <person name="Tsuzuki M."/>
            <person name="Ueda T."/>
            <person name="Umeda M."/>
            <person name="Ward J."/>
            <person name="Watanabe Y."/>
            <person name="Yazaki K."/>
            <person name="Yokoyama R."/>
            <person name="Yoshitake Y."/>
            <person name="Yotsui I."/>
            <person name="Zachgo S."/>
            <person name="Schmutz J."/>
        </authorList>
    </citation>
    <scope>NUCLEOTIDE SEQUENCE [LARGE SCALE GENOMIC DNA]</scope>
    <source>
        <strain evidence="3">cv. B-3</strain>
    </source>
</reference>
<dbReference type="Proteomes" id="UP000264353">
    <property type="component" value="Chromosome A2"/>
</dbReference>
<keyword evidence="1" id="KW-1133">Transmembrane helix</keyword>
<keyword evidence="1" id="KW-0812">Transmembrane</keyword>
<evidence type="ECO:0000313" key="2">
    <source>
        <dbReference type="EMBL" id="RID73814.1"/>
    </source>
</evidence>
<dbReference type="EMBL" id="CM010629">
    <property type="protein sequence ID" value="RID73814.1"/>
    <property type="molecule type" value="Genomic_DNA"/>
</dbReference>
<keyword evidence="1" id="KW-0472">Membrane</keyword>
<gene>
    <name evidence="2" type="ORF">BRARA_B00941</name>
</gene>
<evidence type="ECO:0000256" key="1">
    <source>
        <dbReference type="SAM" id="Phobius"/>
    </source>
</evidence>
<feature type="transmembrane region" description="Helical" evidence="1">
    <location>
        <begin position="20"/>
        <end position="39"/>
    </location>
</feature>
<proteinExistence type="predicted"/>
<accession>A0A398AB16</accession>
<organism evidence="2 3">
    <name type="scientific">Brassica campestris</name>
    <name type="common">Field mustard</name>
    <dbReference type="NCBI Taxonomy" id="3711"/>
    <lineage>
        <taxon>Eukaryota</taxon>
        <taxon>Viridiplantae</taxon>
        <taxon>Streptophyta</taxon>
        <taxon>Embryophyta</taxon>
        <taxon>Tracheophyta</taxon>
        <taxon>Spermatophyta</taxon>
        <taxon>Magnoliopsida</taxon>
        <taxon>eudicotyledons</taxon>
        <taxon>Gunneridae</taxon>
        <taxon>Pentapetalae</taxon>
        <taxon>rosids</taxon>
        <taxon>malvids</taxon>
        <taxon>Brassicales</taxon>
        <taxon>Brassicaceae</taxon>
        <taxon>Brassiceae</taxon>
        <taxon>Brassica</taxon>
    </lineage>
</organism>